<dbReference type="InterPro" id="IPR027417">
    <property type="entry name" value="P-loop_NTPase"/>
</dbReference>
<evidence type="ECO:0000313" key="3">
    <source>
        <dbReference type="Proteomes" id="UP000437575"/>
    </source>
</evidence>
<dbReference type="Pfam" id="PF13175">
    <property type="entry name" value="AAA_15"/>
    <property type="match status" value="1"/>
</dbReference>
<proteinExistence type="predicted"/>
<dbReference type="InterPro" id="IPR041685">
    <property type="entry name" value="AAA_GajA/Old/RecF-like"/>
</dbReference>
<gene>
    <name evidence="2" type="ORF">GKC34_08525</name>
</gene>
<feature type="domain" description="Endonuclease GajA/Old nuclease/RecF-like AAA" evidence="1">
    <location>
        <begin position="159"/>
        <end position="285"/>
    </location>
</feature>
<organism evidence="2 3">
    <name type="scientific">Ligilactobacillus salivarius</name>
    <dbReference type="NCBI Taxonomy" id="1624"/>
    <lineage>
        <taxon>Bacteria</taxon>
        <taxon>Bacillati</taxon>
        <taxon>Bacillota</taxon>
        <taxon>Bacilli</taxon>
        <taxon>Lactobacillales</taxon>
        <taxon>Lactobacillaceae</taxon>
        <taxon>Ligilactobacillus</taxon>
    </lineage>
</organism>
<reference evidence="2 3" key="1">
    <citation type="submission" date="2019-11" db="EMBL/GenBank/DDBJ databases">
        <title>Draft Genome Sequence of Plant Growth-Promoting Rhizosphere-Associated Bacteria.</title>
        <authorList>
            <person name="Vasilyev I.Y."/>
            <person name="Radchenko V."/>
            <person name="Ilnitskaya E.V."/>
        </authorList>
    </citation>
    <scope>NUCLEOTIDE SEQUENCE [LARGE SCALE GENOMIC DNA]</scope>
    <source>
        <strain evidence="2 3">VRA_1sq_f</strain>
    </source>
</reference>
<name>A0A6A8LS99_9LACO</name>
<evidence type="ECO:0000259" key="1">
    <source>
        <dbReference type="Pfam" id="PF13175"/>
    </source>
</evidence>
<sequence>FADKTIYIEGKTEILVEEDDIRGLIIHKNNMTWSFRSKMPDGTKVKFISRRKGRNLATRIEIEEESITETDVIEDKGEQLSSLKENVNRKRLIKVLTDLNYRLLFYRKNINFLPAERIGINMFRKDLIDRRAEVSFETQEMPQSQLPTYPKPISDYLLFLNKSLVQLKPTEKKEKTKVNSYIKELIPGDFNYNSSLDSIMFSSDFGTVDFKLLSSSLKSLLGVDILLTGLKEKSNLKNVNDVIFIDEPEMNLHPKRQKLIADLLYTLSKTTGMTIVLSTHSDYFIKATINHLLREKKQGNYSVNNFAFYEFKDNTAKLFEDITDESNVELKNFDDTTENILKEYYTLLGE</sequence>
<accession>A0A6A8LS99</accession>
<dbReference type="PANTHER" id="PTHR43581:SF2">
    <property type="entry name" value="EXCINUCLEASE ATPASE SUBUNIT"/>
    <property type="match status" value="1"/>
</dbReference>
<dbReference type="SUPFAM" id="SSF52540">
    <property type="entry name" value="P-loop containing nucleoside triphosphate hydrolases"/>
    <property type="match status" value="1"/>
</dbReference>
<dbReference type="InterPro" id="IPR051396">
    <property type="entry name" value="Bact_Antivir_Def_Nuclease"/>
</dbReference>
<evidence type="ECO:0000313" key="2">
    <source>
        <dbReference type="EMBL" id="MSE05842.1"/>
    </source>
</evidence>
<dbReference type="Proteomes" id="UP000437575">
    <property type="component" value="Unassembled WGS sequence"/>
</dbReference>
<protein>
    <submittedName>
        <fullName evidence="2">AAA family ATPase</fullName>
    </submittedName>
</protein>
<comment type="caution">
    <text evidence="2">The sequence shown here is derived from an EMBL/GenBank/DDBJ whole genome shotgun (WGS) entry which is preliminary data.</text>
</comment>
<dbReference type="PANTHER" id="PTHR43581">
    <property type="entry name" value="ATP/GTP PHOSPHATASE"/>
    <property type="match status" value="1"/>
</dbReference>
<dbReference type="EMBL" id="WKKZ01000439">
    <property type="protein sequence ID" value="MSE05842.1"/>
    <property type="molecule type" value="Genomic_DNA"/>
</dbReference>
<dbReference type="AlphaFoldDB" id="A0A6A8LS99"/>
<dbReference type="Gene3D" id="3.40.50.300">
    <property type="entry name" value="P-loop containing nucleotide triphosphate hydrolases"/>
    <property type="match status" value="1"/>
</dbReference>
<feature type="non-terminal residue" evidence="2">
    <location>
        <position position="1"/>
    </location>
</feature>